<evidence type="ECO:0000313" key="1">
    <source>
        <dbReference type="EMBL" id="MFD2788199.1"/>
    </source>
</evidence>
<organism evidence="1 2">
    <name type="scientific">Arenibacter antarcticus</name>
    <dbReference type="NCBI Taxonomy" id="2040469"/>
    <lineage>
        <taxon>Bacteria</taxon>
        <taxon>Pseudomonadati</taxon>
        <taxon>Bacteroidota</taxon>
        <taxon>Flavobacteriia</taxon>
        <taxon>Flavobacteriales</taxon>
        <taxon>Flavobacteriaceae</taxon>
        <taxon>Arenibacter</taxon>
    </lineage>
</organism>
<dbReference type="RefSeq" id="WP_251807474.1">
    <property type="nucleotide sequence ID" value="NZ_CP166679.1"/>
</dbReference>
<reference evidence="2" key="1">
    <citation type="journal article" date="2019" name="Int. J. Syst. Evol. Microbiol.">
        <title>The Global Catalogue of Microorganisms (GCM) 10K type strain sequencing project: providing services to taxonomists for standard genome sequencing and annotation.</title>
        <authorList>
            <consortium name="The Broad Institute Genomics Platform"/>
            <consortium name="The Broad Institute Genome Sequencing Center for Infectious Disease"/>
            <person name="Wu L."/>
            <person name="Ma J."/>
        </authorList>
    </citation>
    <scope>NUCLEOTIDE SEQUENCE [LARGE SCALE GENOMIC DNA]</scope>
    <source>
        <strain evidence="2">KCTC 52924</strain>
    </source>
</reference>
<gene>
    <name evidence="1" type="ORF">ACFS1K_00330</name>
</gene>
<protein>
    <recommendedName>
        <fullName evidence="3">Lipoprotein</fullName>
    </recommendedName>
</protein>
<dbReference type="PROSITE" id="PS51257">
    <property type="entry name" value="PROKAR_LIPOPROTEIN"/>
    <property type="match status" value="1"/>
</dbReference>
<comment type="caution">
    <text evidence="1">The sequence shown here is derived from an EMBL/GenBank/DDBJ whole genome shotgun (WGS) entry which is preliminary data.</text>
</comment>
<sequence>MSKISINLKNVFFTIMMVLILFSCNSRNKNVGKDYFKITLIAKVLEDDKFQVFYTDEKNKGYTENKRISTSVNKSQDFQEIPFLLNTIPLKFRIDLGENGHKSFVEIEKVILDNGNAKIELNSKVLHRFFKGNIYTEKVDNGYYRSDVEGRYDPFITSTALLEKKIELELK</sequence>
<dbReference type="EMBL" id="JBHUOK010000002">
    <property type="protein sequence ID" value="MFD2788199.1"/>
    <property type="molecule type" value="Genomic_DNA"/>
</dbReference>
<dbReference type="Proteomes" id="UP001597532">
    <property type="component" value="Unassembled WGS sequence"/>
</dbReference>
<evidence type="ECO:0000313" key="2">
    <source>
        <dbReference type="Proteomes" id="UP001597532"/>
    </source>
</evidence>
<keyword evidence="2" id="KW-1185">Reference proteome</keyword>
<proteinExistence type="predicted"/>
<accession>A0ABW5V969</accession>
<name>A0ABW5V969_9FLAO</name>
<evidence type="ECO:0008006" key="3">
    <source>
        <dbReference type="Google" id="ProtNLM"/>
    </source>
</evidence>